<sequence length="80" mass="9211">MIGGNYLAAAANWHLILVCYKIGPIIDYREFKNKKYVREGTTGEIYKVERITNEKTKRKPSVFALKGFKGDPEEFVELNV</sequence>
<accession>A0A9N9AAZ4</accession>
<dbReference type="AlphaFoldDB" id="A0A9N9AAZ4"/>
<evidence type="ECO:0000313" key="2">
    <source>
        <dbReference type="Proteomes" id="UP000789759"/>
    </source>
</evidence>
<reference evidence="1" key="1">
    <citation type="submission" date="2021-06" db="EMBL/GenBank/DDBJ databases">
        <authorList>
            <person name="Kallberg Y."/>
            <person name="Tangrot J."/>
            <person name="Rosling A."/>
        </authorList>
    </citation>
    <scope>NUCLEOTIDE SEQUENCE</scope>
    <source>
        <strain evidence="1">FL966</strain>
    </source>
</reference>
<keyword evidence="2" id="KW-1185">Reference proteome</keyword>
<organism evidence="1 2">
    <name type="scientific">Cetraspora pellucida</name>
    <dbReference type="NCBI Taxonomy" id="1433469"/>
    <lineage>
        <taxon>Eukaryota</taxon>
        <taxon>Fungi</taxon>
        <taxon>Fungi incertae sedis</taxon>
        <taxon>Mucoromycota</taxon>
        <taxon>Glomeromycotina</taxon>
        <taxon>Glomeromycetes</taxon>
        <taxon>Diversisporales</taxon>
        <taxon>Gigasporaceae</taxon>
        <taxon>Cetraspora</taxon>
    </lineage>
</organism>
<dbReference type="Proteomes" id="UP000789759">
    <property type="component" value="Unassembled WGS sequence"/>
</dbReference>
<name>A0A9N9AAZ4_9GLOM</name>
<comment type="caution">
    <text evidence="1">The sequence shown here is derived from an EMBL/GenBank/DDBJ whole genome shotgun (WGS) entry which is preliminary data.</text>
</comment>
<evidence type="ECO:0000313" key="1">
    <source>
        <dbReference type="EMBL" id="CAG8525639.1"/>
    </source>
</evidence>
<proteinExistence type="predicted"/>
<dbReference type="EMBL" id="CAJVQA010001777">
    <property type="protein sequence ID" value="CAG8525639.1"/>
    <property type="molecule type" value="Genomic_DNA"/>
</dbReference>
<gene>
    <name evidence="1" type="ORF">CPELLU_LOCUS3600</name>
</gene>
<protein>
    <submittedName>
        <fullName evidence="1">14316_t:CDS:1</fullName>
    </submittedName>
</protein>
<dbReference type="OrthoDB" id="2148946at2759"/>